<organism evidence="2 3">
    <name type="scientific">Eumeta variegata</name>
    <name type="common">Bagworm moth</name>
    <name type="synonym">Eumeta japonica</name>
    <dbReference type="NCBI Taxonomy" id="151549"/>
    <lineage>
        <taxon>Eukaryota</taxon>
        <taxon>Metazoa</taxon>
        <taxon>Ecdysozoa</taxon>
        <taxon>Arthropoda</taxon>
        <taxon>Hexapoda</taxon>
        <taxon>Insecta</taxon>
        <taxon>Pterygota</taxon>
        <taxon>Neoptera</taxon>
        <taxon>Endopterygota</taxon>
        <taxon>Lepidoptera</taxon>
        <taxon>Glossata</taxon>
        <taxon>Ditrysia</taxon>
        <taxon>Tineoidea</taxon>
        <taxon>Psychidae</taxon>
        <taxon>Oiketicinae</taxon>
        <taxon>Eumeta</taxon>
    </lineage>
</organism>
<proteinExistence type="predicted"/>
<dbReference type="Proteomes" id="UP000299102">
    <property type="component" value="Unassembled WGS sequence"/>
</dbReference>
<evidence type="ECO:0000256" key="1">
    <source>
        <dbReference type="SAM" id="MobiDB-lite"/>
    </source>
</evidence>
<feature type="region of interest" description="Disordered" evidence="1">
    <location>
        <begin position="66"/>
        <end position="95"/>
    </location>
</feature>
<evidence type="ECO:0000313" key="2">
    <source>
        <dbReference type="EMBL" id="GBP82035.1"/>
    </source>
</evidence>
<comment type="caution">
    <text evidence="2">The sequence shown here is derived from an EMBL/GenBank/DDBJ whole genome shotgun (WGS) entry which is preliminary data.</text>
</comment>
<feature type="compositionally biased region" description="Basic residues" evidence="1">
    <location>
        <begin position="66"/>
        <end position="75"/>
    </location>
</feature>
<reference evidence="2 3" key="1">
    <citation type="journal article" date="2019" name="Commun. Biol.">
        <title>The bagworm genome reveals a unique fibroin gene that provides high tensile strength.</title>
        <authorList>
            <person name="Kono N."/>
            <person name="Nakamura H."/>
            <person name="Ohtoshi R."/>
            <person name="Tomita M."/>
            <person name="Numata K."/>
            <person name="Arakawa K."/>
        </authorList>
    </citation>
    <scope>NUCLEOTIDE SEQUENCE [LARGE SCALE GENOMIC DNA]</scope>
</reference>
<sequence length="192" mass="21634">MLGQTASAGAIGWPATRHAATQYLRFSCTKRYGASAPKSRVPRAAPEHVINGLCEVYYSTKVTYHSQRRQRRAQQKQRAEAIGNRPEPRQCPPERDTCFPYRLQGHLRFKALTDAPRAAAPATPRAAPASTRLSSSRARTRHVASFKFYSDCRRIGPKGCLKFISRNLKFVERRTPPHADCPPPPHDITQFH</sequence>
<gene>
    <name evidence="2" type="ORF">EVAR_52239_1</name>
</gene>
<name>A0A4C1Z600_EUMVA</name>
<protein>
    <submittedName>
        <fullName evidence="2">Uncharacterized protein</fullName>
    </submittedName>
</protein>
<feature type="compositionally biased region" description="Basic and acidic residues" evidence="1">
    <location>
        <begin position="86"/>
        <end position="95"/>
    </location>
</feature>
<dbReference type="EMBL" id="BGZK01001543">
    <property type="protein sequence ID" value="GBP82035.1"/>
    <property type="molecule type" value="Genomic_DNA"/>
</dbReference>
<accession>A0A4C1Z600</accession>
<evidence type="ECO:0000313" key="3">
    <source>
        <dbReference type="Proteomes" id="UP000299102"/>
    </source>
</evidence>
<keyword evidence="3" id="KW-1185">Reference proteome</keyword>
<dbReference type="AlphaFoldDB" id="A0A4C1Z600"/>